<dbReference type="GO" id="GO:0000155">
    <property type="term" value="F:phosphorelay sensor kinase activity"/>
    <property type="evidence" value="ECO:0007669"/>
    <property type="project" value="InterPro"/>
</dbReference>
<dbReference type="CDD" id="cd00082">
    <property type="entry name" value="HisKA"/>
    <property type="match status" value="1"/>
</dbReference>
<protein>
    <recommendedName>
        <fullName evidence="2">histidine kinase</fullName>
        <ecNumber evidence="2">2.7.13.3</ecNumber>
    </recommendedName>
</protein>
<keyword evidence="6" id="KW-0902">Two-component regulatory system</keyword>
<organism evidence="10">
    <name type="scientific">uncultured Sphingomonadaceae bacterium</name>
    <dbReference type="NCBI Taxonomy" id="169976"/>
    <lineage>
        <taxon>Bacteria</taxon>
        <taxon>Pseudomonadati</taxon>
        <taxon>Pseudomonadota</taxon>
        <taxon>Alphaproteobacteria</taxon>
        <taxon>Sphingomonadales</taxon>
        <taxon>Sphingomonadaceae</taxon>
        <taxon>environmental samples</taxon>
    </lineage>
</organism>
<dbReference type="SUPFAM" id="SSF47384">
    <property type="entry name" value="Homodimeric domain of signal transducing histidine kinase"/>
    <property type="match status" value="1"/>
</dbReference>
<dbReference type="Gene3D" id="3.30.565.10">
    <property type="entry name" value="Histidine kinase-like ATPase, C-terminal domain"/>
    <property type="match status" value="1"/>
</dbReference>
<dbReference type="Pfam" id="PF02518">
    <property type="entry name" value="HATPase_c"/>
    <property type="match status" value="1"/>
</dbReference>
<keyword evidence="7" id="KW-0472">Membrane</keyword>
<feature type="region of interest" description="Disordered" evidence="8">
    <location>
        <begin position="383"/>
        <end position="422"/>
    </location>
</feature>
<dbReference type="SMART" id="SM00387">
    <property type="entry name" value="HATPase_c"/>
    <property type="match status" value="1"/>
</dbReference>
<dbReference type="PANTHER" id="PTHR45453">
    <property type="entry name" value="PHOSPHATE REGULON SENSOR PROTEIN PHOR"/>
    <property type="match status" value="1"/>
</dbReference>
<dbReference type="Gene3D" id="1.10.287.130">
    <property type="match status" value="1"/>
</dbReference>
<evidence type="ECO:0000256" key="4">
    <source>
        <dbReference type="ARBA" id="ARBA00022679"/>
    </source>
</evidence>
<accession>A0A6J4SAP2</accession>
<feature type="domain" description="Histidine kinase" evidence="9">
    <location>
        <begin position="175"/>
        <end position="393"/>
    </location>
</feature>
<evidence type="ECO:0000313" key="10">
    <source>
        <dbReference type="EMBL" id="CAA9493396.1"/>
    </source>
</evidence>
<dbReference type="FunFam" id="3.30.565.10:FF:000006">
    <property type="entry name" value="Sensor histidine kinase WalK"/>
    <property type="match status" value="1"/>
</dbReference>
<dbReference type="GO" id="GO:0016036">
    <property type="term" value="P:cellular response to phosphate starvation"/>
    <property type="evidence" value="ECO:0007669"/>
    <property type="project" value="TreeGrafter"/>
</dbReference>
<dbReference type="GO" id="GO:0005886">
    <property type="term" value="C:plasma membrane"/>
    <property type="evidence" value="ECO:0007669"/>
    <property type="project" value="TreeGrafter"/>
</dbReference>
<dbReference type="PANTHER" id="PTHR45453:SF1">
    <property type="entry name" value="PHOSPHATE REGULON SENSOR PROTEIN PHOR"/>
    <property type="match status" value="1"/>
</dbReference>
<dbReference type="SMART" id="SM00388">
    <property type="entry name" value="HisKA"/>
    <property type="match status" value="1"/>
</dbReference>
<evidence type="ECO:0000256" key="5">
    <source>
        <dbReference type="ARBA" id="ARBA00022777"/>
    </source>
</evidence>
<dbReference type="EMBL" id="CADCVW010000039">
    <property type="protein sequence ID" value="CAA9493396.1"/>
    <property type="molecule type" value="Genomic_DNA"/>
</dbReference>
<comment type="catalytic activity">
    <reaction evidence="1">
        <text>ATP + protein L-histidine = ADP + protein N-phospho-L-histidine.</text>
        <dbReference type="EC" id="2.7.13.3"/>
    </reaction>
</comment>
<dbReference type="PRINTS" id="PR00344">
    <property type="entry name" value="BCTRLSENSOR"/>
</dbReference>
<dbReference type="Pfam" id="PF00512">
    <property type="entry name" value="HisKA"/>
    <property type="match status" value="1"/>
</dbReference>
<evidence type="ECO:0000256" key="6">
    <source>
        <dbReference type="ARBA" id="ARBA00023012"/>
    </source>
</evidence>
<evidence type="ECO:0000256" key="2">
    <source>
        <dbReference type="ARBA" id="ARBA00012438"/>
    </source>
</evidence>
<dbReference type="InterPro" id="IPR036097">
    <property type="entry name" value="HisK_dim/P_sf"/>
</dbReference>
<evidence type="ECO:0000256" key="3">
    <source>
        <dbReference type="ARBA" id="ARBA00022553"/>
    </source>
</evidence>
<feature type="compositionally biased region" description="Basic and acidic residues" evidence="8">
    <location>
        <begin position="412"/>
        <end position="422"/>
    </location>
</feature>
<evidence type="ECO:0000256" key="7">
    <source>
        <dbReference type="ARBA" id="ARBA00023136"/>
    </source>
</evidence>
<dbReference type="PROSITE" id="PS50109">
    <property type="entry name" value="HIS_KIN"/>
    <property type="match status" value="1"/>
</dbReference>
<keyword evidence="5" id="KW-0418">Kinase</keyword>
<dbReference type="FunFam" id="1.10.287.130:FF:000001">
    <property type="entry name" value="Two-component sensor histidine kinase"/>
    <property type="match status" value="1"/>
</dbReference>
<dbReference type="InterPro" id="IPR036890">
    <property type="entry name" value="HATPase_C_sf"/>
</dbReference>
<dbReference type="AlphaFoldDB" id="A0A6J4SAP2"/>
<keyword evidence="4 10" id="KW-0808">Transferase</keyword>
<dbReference type="SUPFAM" id="SSF55874">
    <property type="entry name" value="ATPase domain of HSP90 chaperone/DNA topoisomerase II/histidine kinase"/>
    <property type="match status" value="1"/>
</dbReference>
<dbReference type="InterPro" id="IPR005467">
    <property type="entry name" value="His_kinase_dom"/>
</dbReference>
<sequence>MPRPLLLLLMIGAVAAALLLGGTLPALTGGAVAGIALALLARDAEPVRPRRTGPRSPRRAEEIAVAPELLEAMGDPVLLVRERRVALANAAARALLGPHIAGEDIRLAIRHPVAAEVLDRAGAAPADAELVGLGQHDRRWRMTVSRLPGGLRLVRLLDVSDRAAAERMRTDFVANASHELRTPLATLSGFVETLEDPAAGGNPATRARFLAIMGDEARRMRRLVDDLLSLSRIEADRFSVPDTPLPLAPLVAEAVADVARALEARGATAEVRVDQGAEVAGDRGQLVQALRNLLDNAIKYGPPGGAIEVTGRITDGHVAVAVRDRGEGIAPEHLPRLTERFYRVDPGRSRALGGTGLGLAIVKHVAERHRGRLLIESAPGEGTTVTLQLPRPLSRKSHGNFAGEPASPDDGSAGRRFGEFTE</sequence>
<dbReference type="InterPro" id="IPR003661">
    <property type="entry name" value="HisK_dim/P_dom"/>
</dbReference>
<dbReference type="InterPro" id="IPR050351">
    <property type="entry name" value="BphY/WalK/GraS-like"/>
</dbReference>
<reference evidence="10" key="1">
    <citation type="submission" date="2020-02" db="EMBL/GenBank/DDBJ databases">
        <authorList>
            <person name="Meier V. D."/>
        </authorList>
    </citation>
    <scope>NUCLEOTIDE SEQUENCE</scope>
    <source>
        <strain evidence="10">AVDCRST_MAG39</strain>
    </source>
</reference>
<evidence type="ECO:0000259" key="9">
    <source>
        <dbReference type="PROSITE" id="PS50109"/>
    </source>
</evidence>
<evidence type="ECO:0000256" key="1">
    <source>
        <dbReference type="ARBA" id="ARBA00000085"/>
    </source>
</evidence>
<gene>
    <name evidence="10" type="ORF">AVDCRST_MAG39-982</name>
</gene>
<evidence type="ECO:0000256" key="8">
    <source>
        <dbReference type="SAM" id="MobiDB-lite"/>
    </source>
</evidence>
<dbReference type="InterPro" id="IPR004358">
    <property type="entry name" value="Sig_transdc_His_kin-like_C"/>
</dbReference>
<dbReference type="GO" id="GO:0004721">
    <property type="term" value="F:phosphoprotein phosphatase activity"/>
    <property type="evidence" value="ECO:0007669"/>
    <property type="project" value="TreeGrafter"/>
</dbReference>
<dbReference type="EC" id="2.7.13.3" evidence="2"/>
<name>A0A6J4SAP2_9SPHN</name>
<keyword evidence="3" id="KW-0597">Phosphoprotein</keyword>
<dbReference type="InterPro" id="IPR003594">
    <property type="entry name" value="HATPase_dom"/>
</dbReference>
<proteinExistence type="predicted"/>